<keyword evidence="3" id="KW-0408">Iron</keyword>
<keyword evidence="8" id="KW-0812">Transmembrane</keyword>
<name>A0A3B1DUR5_9ZZZZ</name>
<dbReference type="InterPro" id="IPR036922">
    <property type="entry name" value="Rieske_2Fe-2S_sf"/>
</dbReference>
<feature type="compositionally biased region" description="Low complexity" evidence="7">
    <location>
        <begin position="22"/>
        <end position="42"/>
    </location>
</feature>
<feature type="compositionally biased region" description="Polar residues" evidence="7">
    <location>
        <begin position="105"/>
        <end position="116"/>
    </location>
</feature>
<keyword evidence="8" id="KW-0472">Membrane</keyword>
<evidence type="ECO:0000313" key="10">
    <source>
        <dbReference type="EMBL" id="VAX38920.1"/>
    </source>
</evidence>
<dbReference type="PRINTS" id="PR00162">
    <property type="entry name" value="RIESKE"/>
</dbReference>
<sequence length="339" mass="35428">MAKKKLSTTEILAAARAQTQGDGANDDAPPPEEAATPSEAVPVQSPKPAATGAPKSTADILAAARAGKTGAANPAAKPTSTADILAAARTGKSGGAKASPAVSGKPTTKETPTSTAGDHPSVQEMLQAVRSGKQTSETGTQKAAAITPAKPVRPSRPVPPIKGTKKKTDAGRRSLVAALLLSPFALAWMMMGGVLTAWGLGLARFMMPNVLVEPPSKFKIGPVSDYPSGTVSTKWKAKFGVWVVNTEWEGKGELVALSTVCTHLGCTPNWLESEQKFKCPCHGSGFYVTGVNFEGPAPRPLERHGIRIASDGMIEVDKSVKFQEELGQWSNNKSYVEMT</sequence>
<dbReference type="PANTHER" id="PTHR10134">
    <property type="entry name" value="CYTOCHROME B-C1 COMPLEX SUBUNIT RIESKE, MITOCHONDRIAL"/>
    <property type="match status" value="1"/>
</dbReference>
<dbReference type="AlphaFoldDB" id="A0A3B1DUR5"/>
<proteinExistence type="predicted"/>
<gene>
    <name evidence="10" type="ORF">MNBD_PLANCTO02-3341</name>
</gene>
<feature type="region of interest" description="Disordered" evidence="7">
    <location>
        <begin position="90"/>
        <end position="169"/>
    </location>
</feature>
<evidence type="ECO:0000256" key="7">
    <source>
        <dbReference type="SAM" id="MobiDB-lite"/>
    </source>
</evidence>
<evidence type="ECO:0000259" key="9">
    <source>
        <dbReference type="PROSITE" id="PS51296"/>
    </source>
</evidence>
<dbReference type="SUPFAM" id="SSF50022">
    <property type="entry name" value="ISP domain"/>
    <property type="match status" value="1"/>
</dbReference>
<dbReference type="GO" id="GO:0051537">
    <property type="term" value="F:2 iron, 2 sulfur cluster binding"/>
    <property type="evidence" value="ECO:0007669"/>
    <property type="project" value="UniProtKB-KW"/>
</dbReference>
<feature type="region of interest" description="Disordered" evidence="7">
    <location>
        <begin position="1"/>
        <end position="61"/>
    </location>
</feature>
<keyword evidence="8" id="KW-1133">Transmembrane helix</keyword>
<reference evidence="10" key="1">
    <citation type="submission" date="2018-06" db="EMBL/GenBank/DDBJ databases">
        <authorList>
            <person name="Zhirakovskaya E."/>
        </authorList>
    </citation>
    <scope>NUCLEOTIDE SEQUENCE</scope>
</reference>
<dbReference type="EMBL" id="UOGL01000276">
    <property type="protein sequence ID" value="VAX38920.1"/>
    <property type="molecule type" value="Genomic_DNA"/>
</dbReference>
<evidence type="ECO:0000256" key="8">
    <source>
        <dbReference type="SAM" id="Phobius"/>
    </source>
</evidence>
<dbReference type="Gene3D" id="2.102.10.10">
    <property type="entry name" value="Rieske [2Fe-2S] iron-sulphur domain"/>
    <property type="match status" value="1"/>
</dbReference>
<evidence type="ECO:0000256" key="5">
    <source>
        <dbReference type="ARBA" id="ARBA00023157"/>
    </source>
</evidence>
<evidence type="ECO:0000256" key="2">
    <source>
        <dbReference type="ARBA" id="ARBA00022723"/>
    </source>
</evidence>
<dbReference type="GO" id="GO:0046872">
    <property type="term" value="F:metal ion binding"/>
    <property type="evidence" value="ECO:0007669"/>
    <property type="project" value="UniProtKB-KW"/>
</dbReference>
<organism evidence="10">
    <name type="scientific">hydrothermal vent metagenome</name>
    <dbReference type="NCBI Taxonomy" id="652676"/>
    <lineage>
        <taxon>unclassified sequences</taxon>
        <taxon>metagenomes</taxon>
        <taxon>ecological metagenomes</taxon>
    </lineage>
</organism>
<dbReference type="CDD" id="cd03467">
    <property type="entry name" value="Rieske"/>
    <property type="match status" value="1"/>
</dbReference>
<keyword evidence="1" id="KW-0001">2Fe-2S</keyword>
<dbReference type="InterPro" id="IPR005805">
    <property type="entry name" value="Rieske_Fe-S_prot_C"/>
</dbReference>
<evidence type="ECO:0000256" key="4">
    <source>
        <dbReference type="ARBA" id="ARBA00023014"/>
    </source>
</evidence>
<evidence type="ECO:0000256" key="3">
    <source>
        <dbReference type="ARBA" id="ARBA00023004"/>
    </source>
</evidence>
<feature type="compositionally biased region" description="Polar residues" evidence="7">
    <location>
        <begin position="132"/>
        <end position="141"/>
    </location>
</feature>
<dbReference type="PROSITE" id="PS51296">
    <property type="entry name" value="RIESKE"/>
    <property type="match status" value="1"/>
</dbReference>
<keyword evidence="5" id="KW-1015">Disulfide bond</keyword>
<dbReference type="InterPro" id="IPR017941">
    <property type="entry name" value="Rieske_2Fe-2S"/>
</dbReference>
<protein>
    <submittedName>
        <fullName evidence="10">Ubiquinol-cytochrome C reductase iron-sulfur subunit</fullName>
        <ecNumber evidence="10">1.10.2.2</ecNumber>
    </submittedName>
</protein>
<keyword evidence="4" id="KW-0411">Iron-sulfur</keyword>
<dbReference type="InterPro" id="IPR014349">
    <property type="entry name" value="Rieske_Fe-S_prot"/>
</dbReference>
<dbReference type="Pfam" id="PF00355">
    <property type="entry name" value="Rieske"/>
    <property type="match status" value="1"/>
</dbReference>
<dbReference type="GO" id="GO:0016491">
    <property type="term" value="F:oxidoreductase activity"/>
    <property type="evidence" value="ECO:0007669"/>
    <property type="project" value="UniProtKB-KW"/>
</dbReference>
<keyword evidence="2" id="KW-0479">Metal-binding</keyword>
<evidence type="ECO:0000256" key="1">
    <source>
        <dbReference type="ARBA" id="ARBA00022714"/>
    </source>
</evidence>
<feature type="domain" description="Rieske" evidence="9">
    <location>
        <begin position="250"/>
        <end position="315"/>
    </location>
</feature>
<dbReference type="EC" id="1.10.2.2" evidence="10"/>
<dbReference type="GO" id="GO:0016020">
    <property type="term" value="C:membrane"/>
    <property type="evidence" value="ECO:0007669"/>
    <property type="project" value="InterPro"/>
</dbReference>
<accession>A0A3B1DUR5</accession>
<evidence type="ECO:0000256" key="6">
    <source>
        <dbReference type="ARBA" id="ARBA00034078"/>
    </source>
</evidence>
<comment type="cofactor">
    <cofactor evidence="6">
        <name>[2Fe-2S] cluster</name>
        <dbReference type="ChEBI" id="CHEBI:190135"/>
    </cofactor>
</comment>
<keyword evidence="10" id="KW-0560">Oxidoreductase</keyword>
<feature type="transmembrane region" description="Helical" evidence="8">
    <location>
        <begin position="175"/>
        <end position="200"/>
    </location>
</feature>